<proteinExistence type="inferred from homology"/>
<keyword evidence="8" id="KW-1185">Reference proteome</keyword>
<dbReference type="PANTHER" id="PTHR31232:SF155">
    <property type="entry name" value="PLANT SELF-INCOMPATIBILITY PROTEIN S1 FAMILY"/>
    <property type="match status" value="1"/>
</dbReference>
<evidence type="ECO:0000256" key="1">
    <source>
        <dbReference type="ARBA" id="ARBA00004613"/>
    </source>
</evidence>
<dbReference type="EMBL" id="BDDD01001509">
    <property type="protein sequence ID" value="GAV76586.1"/>
    <property type="molecule type" value="Genomic_DNA"/>
</dbReference>
<evidence type="ECO:0000313" key="8">
    <source>
        <dbReference type="Proteomes" id="UP000187406"/>
    </source>
</evidence>
<comment type="caution">
    <text evidence="7">The sequence shown here is derived from an EMBL/GenBank/DDBJ whole genome shotgun (WGS) entry which is preliminary data.</text>
</comment>
<evidence type="ECO:0000256" key="6">
    <source>
        <dbReference type="RuleBase" id="RU367044"/>
    </source>
</evidence>
<dbReference type="InParanoid" id="A0A1Q3C8I5"/>
<evidence type="ECO:0000256" key="3">
    <source>
        <dbReference type="ARBA" id="ARBA00022471"/>
    </source>
</evidence>
<dbReference type="Pfam" id="PF05938">
    <property type="entry name" value="Self-incomp_S1"/>
    <property type="match status" value="1"/>
</dbReference>
<dbReference type="GO" id="GO:0060320">
    <property type="term" value="P:rejection of self pollen"/>
    <property type="evidence" value="ECO:0007669"/>
    <property type="project" value="UniProtKB-KW"/>
</dbReference>
<evidence type="ECO:0000313" key="7">
    <source>
        <dbReference type="EMBL" id="GAV76586.1"/>
    </source>
</evidence>
<dbReference type="GO" id="GO:0005576">
    <property type="term" value="C:extracellular region"/>
    <property type="evidence" value="ECO:0007669"/>
    <property type="project" value="UniProtKB-SubCell"/>
</dbReference>
<keyword evidence="5" id="KW-0732">Signal</keyword>
<keyword evidence="3 6" id="KW-0713">Self-incompatibility</keyword>
<evidence type="ECO:0000256" key="5">
    <source>
        <dbReference type="ARBA" id="ARBA00022729"/>
    </source>
</evidence>
<name>A0A1Q3C8I5_CEPFO</name>
<evidence type="ECO:0000256" key="2">
    <source>
        <dbReference type="ARBA" id="ARBA00005581"/>
    </source>
</evidence>
<keyword evidence="4 6" id="KW-0964">Secreted</keyword>
<dbReference type="OrthoDB" id="1727555at2759"/>
<protein>
    <recommendedName>
        <fullName evidence="6">S-protein homolog</fullName>
    </recommendedName>
</protein>
<sequence length="96" mass="11235">MQSQVIIHCKSKDNDYLGVHVLSHGDSYRWGFGVNVSKTTLFFCGFTSQYGKGVYDIFKAGRDTYRCIHCRWEVREDGAHGFTEKANKDDIWYKWK</sequence>
<dbReference type="PANTHER" id="PTHR31232">
    <property type="match status" value="1"/>
</dbReference>
<accession>A0A1Q3C8I5</accession>
<dbReference type="Proteomes" id="UP000187406">
    <property type="component" value="Unassembled WGS sequence"/>
</dbReference>
<reference evidence="8" key="1">
    <citation type="submission" date="2016-04" db="EMBL/GenBank/DDBJ databases">
        <title>Cephalotus genome sequencing.</title>
        <authorList>
            <person name="Fukushima K."/>
            <person name="Hasebe M."/>
            <person name="Fang X."/>
        </authorList>
    </citation>
    <scope>NUCLEOTIDE SEQUENCE [LARGE SCALE GENOMIC DNA]</scope>
    <source>
        <strain evidence="8">cv. St1</strain>
    </source>
</reference>
<dbReference type="AlphaFoldDB" id="A0A1Q3C8I5"/>
<comment type="subcellular location">
    <subcellularLocation>
        <location evidence="1 6">Secreted</location>
    </subcellularLocation>
</comment>
<dbReference type="InterPro" id="IPR010264">
    <property type="entry name" value="Self-incomp_S1"/>
</dbReference>
<organism evidence="7 8">
    <name type="scientific">Cephalotus follicularis</name>
    <name type="common">Albany pitcher plant</name>
    <dbReference type="NCBI Taxonomy" id="3775"/>
    <lineage>
        <taxon>Eukaryota</taxon>
        <taxon>Viridiplantae</taxon>
        <taxon>Streptophyta</taxon>
        <taxon>Embryophyta</taxon>
        <taxon>Tracheophyta</taxon>
        <taxon>Spermatophyta</taxon>
        <taxon>Magnoliopsida</taxon>
        <taxon>eudicotyledons</taxon>
        <taxon>Gunneridae</taxon>
        <taxon>Pentapetalae</taxon>
        <taxon>rosids</taxon>
        <taxon>fabids</taxon>
        <taxon>Oxalidales</taxon>
        <taxon>Cephalotaceae</taxon>
        <taxon>Cephalotus</taxon>
    </lineage>
</organism>
<gene>
    <name evidence="7" type="ORF">CFOL_v3_20059</name>
</gene>
<evidence type="ECO:0000256" key="4">
    <source>
        <dbReference type="ARBA" id="ARBA00022525"/>
    </source>
</evidence>
<comment type="similarity">
    <text evidence="2 6">Belongs to the plant self-incompatibility (S1) protein family.</text>
</comment>